<dbReference type="Proteomes" id="UP000319383">
    <property type="component" value="Chromosome"/>
</dbReference>
<dbReference type="KEGG" id="sdyn:Mal52_13590"/>
<name>A0A517ZK66_9PLAN</name>
<evidence type="ECO:0000313" key="1">
    <source>
        <dbReference type="EMBL" id="QDU42890.1"/>
    </source>
</evidence>
<gene>
    <name evidence="1" type="ORF">Mal52_13590</name>
</gene>
<reference evidence="1 2" key="1">
    <citation type="submission" date="2019-02" db="EMBL/GenBank/DDBJ databases">
        <title>Deep-cultivation of Planctomycetes and their phenomic and genomic characterization uncovers novel biology.</title>
        <authorList>
            <person name="Wiegand S."/>
            <person name="Jogler M."/>
            <person name="Boedeker C."/>
            <person name="Pinto D."/>
            <person name="Vollmers J."/>
            <person name="Rivas-Marin E."/>
            <person name="Kohn T."/>
            <person name="Peeters S.H."/>
            <person name="Heuer A."/>
            <person name="Rast P."/>
            <person name="Oberbeckmann S."/>
            <person name="Bunk B."/>
            <person name="Jeske O."/>
            <person name="Meyerdierks A."/>
            <person name="Storesund J.E."/>
            <person name="Kallscheuer N."/>
            <person name="Luecker S."/>
            <person name="Lage O.M."/>
            <person name="Pohl T."/>
            <person name="Merkel B.J."/>
            <person name="Hornburger P."/>
            <person name="Mueller R.-W."/>
            <person name="Bruemmer F."/>
            <person name="Labrenz M."/>
            <person name="Spormann A.M."/>
            <person name="Op den Camp H."/>
            <person name="Overmann J."/>
            <person name="Amann R."/>
            <person name="Jetten M.S.M."/>
            <person name="Mascher T."/>
            <person name="Medema M.H."/>
            <person name="Devos D.P."/>
            <person name="Kaster A.-K."/>
            <person name="Ovreas L."/>
            <person name="Rohde M."/>
            <person name="Galperin M.Y."/>
            <person name="Jogler C."/>
        </authorList>
    </citation>
    <scope>NUCLEOTIDE SEQUENCE [LARGE SCALE GENOMIC DNA]</scope>
    <source>
        <strain evidence="1 2">Mal52</strain>
    </source>
</reference>
<organism evidence="1 2">
    <name type="scientific">Symmachiella dynata</name>
    <dbReference type="NCBI Taxonomy" id="2527995"/>
    <lineage>
        <taxon>Bacteria</taxon>
        <taxon>Pseudomonadati</taxon>
        <taxon>Planctomycetota</taxon>
        <taxon>Planctomycetia</taxon>
        <taxon>Planctomycetales</taxon>
        <taxon>Planctomycetaceae</taxon>
        <taxon>Symmachiella</taxon>
    </lineage>
</organism>
<dbReference type="EMBL" id="CP036276">
    <property type="protein sequence ID" value="QDU42890.1"/>
    <property type="molecule type" value="Genomic_DNA"/>
</dbReference>
<dbReference type="AlphaFoldDB" id="A0A517ZK66"/>
<keyword evidence="2" id="KW-1185">Reference proteome</keyword>
<proteinExistence type="predicted"/>
<dbReference type="RefSeq" id="WP_145374891.1">
    <property type="nucleotide sequence ID" value="NZ_CP036276.1"/>
</dbReference>
<sequence length="100" mass="11377">MYQPESFEGNLNRPINLGHELRGYERGIAAIRSLATFAIPRRQAAANLRRNPINSIGYEIVRRMLKPVFEEHAAIIDTVQIYVCDKPALSFPLLPVAFIR</sequence>
<accession>A0A517ZK66</accession>
<protein>
    <submittedName>
        <fullName evidence="1">Uncharacterized protein</fullName>
    </submittedName>
</protein>
<evidence type="ECO:0000313" key="2">
    <source>
        <dbReference type="Proteomes" id="UP000319383"/>
    </source>
</evidence>